<feature type="chain" id="PRO_5013048664" description="receptor protein serine/threonine kinase" evidence="15">
    <location>
        <begin position="21"/>
        <end position="927"/>
    </location>
</feature>
<sequence length="927" mass="100825">MHLLVGLALIGALMALSVRGEEEYSHGPFRCMVKEQPAEETTTATVITTTRAATAGDEEVLIPDIIASPRSRRQLLYTPASSALSKLPDLHARPATLQNGMLVQTCSAGSVCLNSWSVEYHPETNTTVEELQVATCWPGTDECQKSTCASHAARPNPKNTLKTAYVCCCSGDLCNMNYSISSPEPATLDSTTVTAANGTILVGPFVVSTPKPDEESYLSTYLTVGVLVGLTVLFAMAFCLVRGHYQRKQTKLLHVAPVDEPENLNLGKEFPGRIYPDRSPVEARDVLILEKLAFGRYGEVYKALVAEQIVAVKKFLPRNREFFLNECRVYNLPFMEHDSVLKFLAATEVRDESTNLVLEYWLVVEYHPNKTLSEYLKQRTVDARTLVDMALSLATGLAHLHLEEKHDGLVKPMIVHRDLNSRNILVRQDLRLCICDMGFAMALHNESSSPECSQASRASSATSEPSLLNDVGTVRYMAPEVLEGSLNLRDSATALRQVDMYAFGLILWEMSMRCADLYRGGPVAEYQLPFQKETGLKPSFSVMQVLVGKKKARPLCSDFWKPDCGIVRVLRETMEECWDADAEARLTSRCVVERLAELGSTIAPRVITNNLESTEEAVATATSLPTIAPTAPEDEEDGEDVPMESMGLLTTVDETMGRPPNVKNVNELYGLNSIAPPSRTVQPHQGRNPCLERNIKPESSEELTSSGNNLIGKKTGQRKNTSPPELSDGTRNRVLENAEHALLGNLIVGATGDKKARQKKVPNALAAEQNRSGFFGLFKKNSDSNNLLKYRAVPLPGTPAFGSTHLLGTLPRGLVDPTTIATSQTAAAANLKCNIQTAAKLLPQMLRRDVAAVHDGSSSTQLTCLSPSPSTSTSGHSPPTGRVVVVTSPRFSAVNSGADSSLSEDPASSSSSPHVLIDISSSSSQRL</sequence>
<keyword evidence="4" id="KW-0723">Serine/threonine-protein kinase</keyword>
<dbReference type="GO" id="GO:0005886">
    <property type="term" value="C:plasma membrane"/>
    <property type="evidence" value="ECO:0007669"/>
    <property type="project" value="TreeGrafter"/>
</dbReference>
<reference evidence="18" key="1">
    <citation type="submission" date="2017-01" db="EMBL/GenBank/DDBJ databases">
        <title>Comparative genomics of anhydrobiosis in the tardigrade Hypsibius dujardini.</title>
        <authorList>
            <person name="Yoshida Y."/>
            <person name="Koutsovoulos G."/>
            <person name="Laetsch D."/>
            <person name="Stevens L."/>
            <person name="Kumar S."/>
            <person name="Horikawa D."/>
            <person name="Ishino K."/>
            <person name="Komine S."/>
            <person name="Tomita M."/>
            <person name="Blaxter M."/>
            <person name="Arakawa K."/>
        </authorList>
    </citation>
    <scope>NUCLEOTIDE SEQUENCE [LARGE SCALE GENOMIC DNA]</scope>
    <source>
        <strain evidence="18">Z151</strain>
    </source>
</reference>
<keyword evidence="11" id="KW-1133">Transmembrane helix</keyword>
<evidence type="ECO:0000313" key="18">
    <source>
        <dbReference type="Proteomes" id="UP000192578"/>
    </source>
</evidence>
<dbReference type="GO" id="GO:0005524">
    <property type="term" value="F:ATP binding"/>
    <property type="evidence" value="ECO:0007669"/>
    <property type="project" value="UniProtKB-KW"/>
</dbReference>
<dbReference type="GO" id="GO:0005024">
    <property type="term" value="F:transforming growth factor beta receptor activity"/>
    <property type="evidence" value="ECO:0007669"/>
    <property type="project" value="TreeGrafter"/>
</dbReference>
<dbReference type="InterPro" id="IPR000719">
    <property type="entry name" value="Prot_kinase_dom"/>
</dbReference>
<keyword evidence="10" id="KW-0067">ATP-binding</keyword>
<dbReference type="Gene3D" id="3.30.200.20">
    <property type="entry name" value="Phosphorylase Kinase, domain 1"/>
    <property type="match status" value="1"/>
</dbReference>
<evidence type="ECO:0000256" key="15">
    <source>
        <dbReference type="SAM" id="SignalP"/>
    </source>
</evidence>
<evidence type="ECO:0000256" key="13">
    <source>
        <dbReference type="ARBA" id="ARBA00023170"/>
    </source>
</evidence>
<keyword evidence="9" id="KW-0418">Kinase</keyword>
<organism evidence="17 18">
    <name type="scientific">Hypsibius exemplaris</name>
    <name type="common">Freshwater tardigrade</name>
    <dbReference type="NCBI Taxonomy" id="2072580"/>
    <lineage>
        <taxon>Eukaryota</taxon>
        <taxon>Metazoa</taxon>
        <taxon>Ecdysozoa</taxon>
        <taxon>Tardigrada</taxon>
        <taxon>Eutardigrada</taxon>
        <taxon>Parachela</taxon>
        <taxon>Hypsibioidea</taxon>
        <taxon>Hypsibiidae</taxon>
        <taxon>Hypsibius</taxon>
    </lineage>
</organism>
<dbReference type="InterPro" id="IPR000333">
    <property type="entry name" value="TGFB_receptor"/>
</dbReference>
<evidence type="ECO:0000256" key="9">
    <source>
        <dbReference type="ARBA" id="ARBA00022777"/>
    </source>
</evidence>
<dbReference type="CDD" id="cd23533">
    <property type="entry name" value="TFP_LU_ECD_BMPR2_like"/>
    <property type="match status" value="1"/>
</dbReference>
<evidence type="ECO:0000256" key="11">
    <source>
        <dbReference type="ARBA" id="ARBA00022989"/>
    </source>
</evidence>
<evidence type="ECO:0000256" key="7">
    <source>
        <dbReference type="ARBA" id="ARBA00022729"/>
    </source>
</evidence>
<evidence type="ECO:0000256" key="10">
    <source>
        <dbReference type="ARBA" id="ARBA00022840"/>
    </source>
</evidence>
<evidence type="ECO:0000256" key="14">
    <source>
        <dbReference type="SAM" id="MobiDB-lite"/>
    </source>
</evidence>
<evidence type="ECO:0000259" key="16">
    <source>
        <dbReference type="PROSITE" id="PS50011"/>
    </source>
</evidence>
<comment type="similarity">
    <text evidence="2">Belongs to the protein kinase superfamily. TKL Ser/Thr protein kinase family. TGFB receptor subfamily.</text>
</comment>
<feature type="region of interest" description="Disordered" evidence="14">
    <location>
        <begin position="857"/>
        <end position="927"/>
    </location>
</feature>
<dbReference type="SUPFAM" id="SSF56112">
    <property type="entry name" value="Protein kinase-like (PK-like)"/>
    <property type="match status" value="1"/>
</dbReference>
<feature type="domain" description="Protein kinase" evidence="16">
    <location>
        <begin position="286"/>
        <end position="598"/>
    </location>
</feature>
<feature type="compositionally biased region" description="Low complexity" evidence="14">
    <location>
        <begin position="898"/>
        <end position="913"/>
    </location>
</feature>
<evidence type="ECO:0000256" key="2">
    <source>
        <dbReference type="ARBA" id="ARBA00009605"/>
    </source>
</evidence>
<dbReference type="EMBL" id="MTYJ01000059">
    <property type="protein sequence ID" value="OQV17548.1"/>
    <property type="molecule type" value="Genomic_DNA"/>
</dbReference>
<dbReference type="GO" id="GO:0030509">
    <property type="term" value="P:BMP signaling pathway"/>
    <property type="evidence" value="ECO:0007669"/>
    <property type="project" value="TreeGrafter"/>
</dbReference>
<keyword evidence="12" id="KW-0472">Membrane</keyword>
<keyword evidence="13 17" id="KW-0675">Receptor</keyword>
<dbReference type="Pfam" id="PF00069">
    <property type="entry name" value="Pkinase"/>
    <property type="match status" value="1"/>
</dbReference>
<dbReference type="AlphaFoldDB" id="A0A1W0WQR3"/>
<accession>A0A1W0WQR3</accession>
<keyword evidence="8" id="KW-0547">Nucleotide-binding</keyword>
<dbReference type="InterPro" id="IPR011009">
    <property type="entry name" value="Kinase-like_dom_sf"/>
</dbReference>
<dbReference type="InterPro" id="IPR045860">
    <property type="entry name" value="Snake_toxin-like_sf"/>
</dbReference>
<name>A0A1W0WQR3_HYPEX</name>
<evidence type="ECO:0000313" key="17">
    <source>
        <dbReference type="EMBL" id="OQV17548.1"/>
    </source>
</evidence>
<feature type="compositionally biased region" description="Low complexity" evidence="14">
    <location>
        <begin position="857"/>
        <end position="880"/>
    </location>
</feature>
<evidence type="ECO:0000256" key="4">
    <source>
        <dbReference type="ARBA" id="ARBA00022527"/>
    </source>
</evidence>
<keyword evidence="18" id="KW-1185">Reference proteome</keyword>
<feature type="signal peptide" evidence="15">
    <location>
        <begin position="1"/>
        <end position="20"/>
    </location>
</feature>
<comment type="caution">
    <text evidence="17">The sequence shown here is derived from an EMBL/GenBank/DDBJ whole genome shotgun (WGS) entry which is preliminary data.</text>
</comment>
<keyword evidence="5" id="KW-0808">Transferase</keyword>
<dbReference type="SUPFAM" id="SSF57302">
    <property type="entry name" value="Snake toxin-like"/>
    <property type="match status" value="1"/>
</dbReference>
<comment type="subcellular location">
    <subcellularLocation>
        <location evidence="1">Membrane</location>
        <topology evidence="1">Single-pass type I membrane protein</topology>
    </subcellularLocation>
</comment>
<evidence type="ECO:0000256" key="12">
    <source>
        <dbReference type="ARBA" id="ARBA00023136"/>
    </source>
</evidence>
<evidence type="ECO:0000256" key="6">
    <source>
        <dbReference type="ARBA" id="ARBA00022692"/>
    </source>
</evidence>
<dbReference type="Proteomes" id="UP000192578">
    <property type="component" value="Unassembled WGS sequence"/>
</dbReference>
<dbReference type="GO" id="GO:0043235">
    <property type="term" value="C:receptor complex"/>
    <property type="evidence" value="ECO:0007669"/>
    <property type="project" value="TreeGrafter"/>
</dbReference>
<evidence type="ECO:0000256" key="8">
    <source>
        <dbReference type="ARBA" id="ARBA00022741"/>
    </source>
</evidence>
<keyword evidence="6" id="KW-0812">Transmembrane</keyword>
<gene>
    <name evidence="17" type="ORF">BV898_08319</name>
</gene>
<feature type="region of interest" description="Disordered" evidence="14">
    <location>
        <begin position="674"/>
        <end position="731"/>
    </location>
</feature>
<evidence type="ECO:0000256" key="3">
    <source>
        <dbReference type="ARBA" id="ARBA00012401"/>
    </source>
</evidence>
<protein>
    <recommendedName>
        <fullName evidence="3">receptor protein serine/threonine kinase</fullName>
        <ecNumber evidence="3">2.7.11.30</ecNumber>
    </recommendedName>
</protein>
<dbReference type="Gene3D" id="2.10.60.10">
    <property type="entry name" value="CD59"/>
    <property type="match status" value="1"/>
</dbReference>
<evidence type="ECO:0000256" key="5">
    <source>
        <dbReference type="ARBA" id="ARBA00022679"/>
    </source>
</evidence>
<keyword evidence="7 15" id="KW-0732">Signal</keyword>
<evidence type="ECO:0000256" key="1">
    <source>
        <dbReference type="ARBA" id="ARBA00004479"/>
    </source>
</evidence>
<proteinExistence type="inferred from homology"/>
<dbReference type="Gene3D" id="1.10.510.10">
    <property type="entry name" value="Transferase(Phosphotransferase) domain 1"/>
    <property type="match status" value="1"/>
</dbReference>
<dbReference type="EC" id="2.7.11.30" evidence="3"/>
<dbReference type="OrthoDB" id="669224at2759"/>
<dbReference type="PROSITE" id="PS50011">
    <property type="entry name" value="PROTEIN_KINASE_DOM"/>
    <property type="match status" value="1"/>
</dbReference>
<dbReference type="PANTHER" id="PTHR23255:SF100">
    <property type="entry name" value="RECEPTOR PROTEIN SERINE_THREONINE KINASE"/>
    <property type="match status" value="1"/>
</dbReference>
<dbReference type="PANTHER" id="PTHR23255">
    <property type="entry name" value="TRANSFORMING GROWTH FACTOR-BETA RECEPTOR TYPE I AND II"/>
    <property type="match status" value="1"/>
</dbReference>